<dbReference type="EMBL" id="FMAE01000030">
    <property type="protein sequence ID" value="SCB52277.1"/>
    <property type="molecule type" value="Genomic_DNA"/>
</dbReference>
<organism evidence="1 2">
    <name type="scientific">Bradyrhizobium yuanmingense</name>
    <dbReference type="NCBI Taxonomy" id="108015"/>
    <lineage>
        <taxon>Bacteria</taxon>
        <taxon>Pseudomonadati</taxon>
        <taxon>Pseudomonadota</taxon>
        <taxon>Alphaproteobacteria</taxon>
        <taxon>Hyphomicrobiales</taxon>
        <taxon>Nitrobacteraceae</taxon>
        <taxon>Bradyrhizobium</taxon>
    </lineage>
</organism>
<evidence type="ECO:0000313" key="1">
    <source>
        <dbReference type="EMBL" id="SCB52277.1"/>
    </source>
</evidence>
<dbReference type="Gene3D" id="3.90.320.10">
    <property type="match status" value="1"/>
</dbReference>
<dbReference type="AlphaFoldDB" id="A0A1C3XJ19"/>
<evidence type="ECO:0000313" key="2">
    <source>
        <dbReference type="Proteomes" id="UP000183174"/>
    </source>
</evidence>
<reference evidence="1 2" key="1">
    <citation type="submission" date="2016-08" db="EMBL/GenBank/DDBJ databases">
        <authorList>
            <person name="Seilhamer J.J."/>
        </authorList>
    </citation>
    <scope>NUCLEOTIDE SEQUENCE [LARGE SCALE GENOMIC DNA]</scope>
    <source>
        <strain evidence="1 2">CCBAU 10071</strain>
    </source>
</reference>
<gene>
    <name evidence="1" type="ORF">GA0061099_103020</name>
</gene>
<proteinExistence type="predicted"/>
<evidence type="ECO:0008006" key="3">
    <source>
        <dbReference type="Google" id="ProtNLM"/>
    </source>
</evidence>
<accession>A0A1C3XJ19</accession>
<name>A0A1C3XJ19_9BRAD</name>
<sequence>MLGGAPERSLIWKDPRGFWKKARPDEIPNASGDYAEIKTTHPPVLYRNLQRTMADRGLPAGGPRD</sequence>
<dbReference type="InterPro" id="IPR011604">
    <property type="entry name" value="PDDEXK-like_dom_sf"/>
</dbReference>
<dbReference type="Proteomes" id="UP000183174">
    <property type="component" value="Unassembled WGS sequence"/>
</dbReference>
<protein>
    <recommendedName>
        <fullName evidence="3">YqaJ viral recombinase domain-containing protein</fullName>
    </recommendedName>
</protein>